<dbReference type="Proteomes" id="UP000095282">
    <property type="component" value="Unplaced"/>
</dbReference>
<evidence type="ECO:0000313" key="3">
    <source>
        <dbReference type="WBParaSite" id="Csp11.Scaffold586.g4896.t1"/>
    </source>
</evidence>
<keyword evidence="2" id="KW-1185">Reference proteome</keyword>
<evidence type="ECO:0000313" key="2">
    <source>
        <dbReference type="Proteomes" id="UP000095282"/>
    </source>
</evidence>
<dbReference type="WBParaSite" id="Csp11.Scaffold586.g4896.t1">
    <property type="protein sequence ID" value="Csp11.Scaffold586.g4896.t1"/>
    <property type="gene ID" value="Csp11.Scaffold586.g4896"/>
</dbReference>
<name>A0A1I7TDM7_9PELO</name>
<dbReference type="eggNOG" id="ENOG502TIVU">
    <property type="taxonomic scope" value="Eukaryota"/>
</dbReference>
<accession>A0A1I7TDM7</accession>
<proteinExistence type="predicted"/>
<feature type="region of interest" description="Disordered" evidence="1">
    <location>
        <begin position="31"/>
        <end position="147"/>
    </location>
</feature>
<feature type="compositionally biased region" description="Polar residues" evidence="1">
    <location>
        <begin position="44"/>
        <end position="57"/>
    </location>
</feature>
<dbReference type="STRING" id="1561998.A0A1I7TDM7"/>
<dbReference type="AlphaFoldDB" id="A0A1I7TDM7"/>
<reference evidence="3" key="1">
    <citation type="submission" date="2016-11" db="UniProtKB">
        <authorList>
            <consortium name="WormBaseParasite"/>
        </authorList>
    </citation>
    <scope>IDENTIFICATION</scope>
</reference>
<evidence type="ECO:0000256" key="1">
    <source>
        <dbReference type="SAM" id="MobiDB-lite"/>
    </source>
</evidence>
<protein>
    <submittedName>
        <fullName evidence="3">Uncharacterized protein</fullName>
    </submittedName>
</protein>
<organism evidence="2 3">
    <name type="scientific">Caenorhabditis tropicalis</name>
    <dbReference type="NCBI Taxonomy" id="1561998"/>
    <lineage>
        <taxon>Eukaryota</taxon>
        <taxon>Metazoa</taxon>
        <taxon>Ecdysozoa</taxon>
        <taxon>Nematoda</taxon>
        <taxon>Chromadorea</taxon>
        <taxon>Rhabditida</taxon>
        <taxon>Rhabditina</taxon>
        <taxon>Rhabditomorpha</taxon>
        <taxon>Rhabditoidea</taxon>
        <taxon>Rhabditidae</taxon>
        <taxon>Peloderinae</taxon>
        <taxon>Caenorhabditis</taxon>
    </lineage>
</organism>
<sequence length="179" mass="20012">MPATPMPKSRFLIAAETLKDQIELEHQTLIPSPPQTCRKFIPPVTSTPSQRELTVSKKQGVLRAEPEHHNKPSPIEVIQLDTDDELHSDKELALLSSPPSNGHSPEPRPASLPMFSRLPSPIDPRPATADPVPDRDQARRPPPRKRIIAKLTIAHTPHCARPTKSWLSRLACLKRDDQQ</sequence>